<dbReference type="InterPro" id="IPR051130">
    <property type="entry name" value="Mito_struct-func_regulator"/>
</dbReference>
<dbReference type="GO" id="GO:0005743">
    <property type="term" value="C:mitochondrial inner membrane"/>
    <property type="evidence" value="ECO:0007669"/>
    <property type="project" value="TreeGrafter"/>
</dbReference>
<evidence type="ECO:0000256" key="1">
    <source>
        <dbReference type="ARBA" id="ARBA00009670"/>
    </source>
</evidence>
<protein>
    <recommendedName>
        <fullName evidence="2">Protein kinase domain-containing protein</fullName>
    </recommendedName>
</protein>
<dbReference type="Proteomes" id="UP001152759">
    <property type="component" value="Chromosome 2"/>
</dbReference>
<dbReference type="PANTHER" id="PTHR43173:SF19">
    <property type="entry name" value="AARF DOMAIN-CONTAINING PROTEIN KINASE 1"/>
    <property type="match status" value="1"/>
</dbReference>
<dbReference type="PANTHER" id="PTHR43173">
    <property type="entry name" value="ABC1 FAMILY PROTEIN"/>
    <property type="match status" value="1"/>
</dbReference>
<dbReference type="InterPro" id="IPR045307">
    <property type="entry name" value="ADCK1_dom"/>
</dbReference>
<comment type="similarity">
    <text evidence="1">Belongs to the protein kinase superfamily. ADCK protein kinase family.</text>
</comment>
<dbReference type="GO" id="GO:0004672">
    <property type="term" value="F:protein kinase activity"/>
    <property type="evidence" value="ECO:0007669"/>
    <property type="project" value="InterPro"/>
</dbReference>
<organism evidence="3 4">
    <name type="scientific">Bemisia tabaci</name>
    <name type="common">Sweetpotato whitefly</name>
    <name type="synonym">Aleurodes tabaci</name>
    <dbReference type="NCBI Taxonomy" id="7038"/>
    <lineage>
        <taxon>Eukaryota</taxon>
        <taxon>Metazoa</taxon>
        <taxon>Ecdysozoa</taxon>
        <taxon>Arthropoda</taxon>
        <taxon>Hexapoda</taxon>
        <taxon>Insecta</taxon>
        <taxon>Pterygota</taxon>
        <taxon>Neoptera</taxon>
        <taxon>Paraneoptera</taxon>
        <taxon>Hemiptera</taxon>
        <taxon>Sternorrhyncha</taxon>
        <taxon>Aleyrodoidea</taxon>
        <taxon>Aleyrodidae</taxon>
        <taxon>Aleyrodinae</taxon>
        <taxon>Bemisia</taxon>
    </lineage>
</organism>
<accession>A0A9P0F0E7</accession>
<evidence type="ECO:0000313" key="4">
    <source>
        <dbReference type="Proteomes" id="UP001152759"/>
    </source>
</evidence>
<dbReference type="InterPro" id="IPR004147">
    <property type="entry name" value="ABC1_dom"/>
</dbReference>
<proteinExistence type="inferred from homology"/>
<feature type="domain" description="Protein kinase" evidence="2">
    <location>
        <begin position="150"/>
        <end position="478"/>
    </location>
</feature>
<dbReference type="GO" id="GO:0007005">
    <property type="term" value="P:mitochondrion organization"/>
    <property type="evidence" value="ECO:0007669"/>
    <property type="project" value="TreeGrafter"/>
</dbReference>
<dbReference type="GO" id="GO:0005524">
    <property type="term" value="F:ATP binding"/>
    <property type="evidence" value="ECO:0007669"/>
    <property type="project" value="InterPro"/>
</dbReference>
<gene>
    <name evidence="3" type="ORF">BEMITA_LOCUS3757</name>
</gene>
<sequence>MFVSRKLLKHSLFWLPAGGFLYSLHSNNYDLGSVGAIRFGRAAVTVFDIGLCYKKQGYAKKLDPESDEYRQIRSKTHYQGAEKLLELCRANKGVYIKVGQHIGALEYLLPKEYVNTLKVLHSHAPSSSLEEISAVLKEDLKRDPAEIFDSMEDEPLGAASLAQVHKAVLKNGETVAVKIQHPYVRSHSVVDMKTMEVLVYIVSWVFPEFKFRWLVDEMKRNIPQELDFSHEAKNTEHARRIFKHFPWLKIPTIYSDLSTSRVLTMEFVEGGQVNDLDYIRNNKINPFDVSDKLGRVYSEMIFNSGFIHSDPHPGNILVRKVKSGTQLILLDHGLYATLSPDFRYNYSKLWMSILNKDKDGMRKYCDYLGVGDAYALLACMVSGRTWDAIESGINKVEYTTNERDLFQKEIPGLLPKLTEILQTVNREMLLVLKTNDLLRGIEFTLQTHSRKASFLVMSQCCVKSIYEDKLREVNDRWARLRILIAERWALFTLSVYYTYLSLKTFSFSDTFRILF</sequence>
<keyword evidence="4" id="KW-1185">Reference proteome</keyword>
<dbReference type="KEGG" id="btab:109043551"/>
<dbReference type="AlphaFoldDB" id="A0A9P0F0E7"/>
<dbReference type="InterPro" id="IPR000719">
    <property type="entry name" value="Prot_kinase_dom"/>
</dbReference>
<evidence type="ECO:0000259" key="2">
    <source>
        <dbReference type="SMART" id="SM00220"/>
    </source>
</evidence>
<dbReference type="EMBL" id="OU963863">
    <property type="protein sequence ID" value="CAH0384431.1"/>
    <property type="molecule type" value="Genomic_DNA"/>
</dbReference>
<dbReference type="SUPFAM" id="SSF56112">
    <property type="entry name" value="Protein kinase-like (PK-like)"/>
    <property type="match status" value="1"/>
</dbReference>
<dbReference type="CDD" id="cd13969">
    <property type="entry name" value="ADCK1-like"/>
    <property type="match status" value="1"/>
</dbReference>
<dbReference type="GO" id="GO:0055088">
    <property type="term" value="P:lipid homeostasis"/>
    <property type="evidence" value="ECO:0007669"/>
    <property type="project" value="TreeGrafter"/>
</dbReference>
<dbReference type="InterPro" id="IPR011009">
    <property type="entry name" value="Kinase-like_dom_sf"/>
</dbReference>
<dbReference type="Pfam" id="PF03109">
    <property type="entry name" value="ABC1"/>
    <property type="match status" value="1"/>
</dbReference>
<dbReference type="SMART" id="SM00220">
    <property type="entry name" value="S_TKc"/>
    <property type="match status" value="1"/>
</dbReference>
<evidence type="ECO:0000313" key="3">
    <source>
        <dbReference type="EMBL" id="CAH0384431.1"/>
    </source>
</evidence>
<reference evidence="3" key="1">
    <citation type="submission" date="2021-12" db="EMBL/GenBank/DDBJ databases">
        <authorList>
            <person name="King R."/>
        </authorList>
    </citation>
    <scope>NUCLEOTIDE SEQUENCE</scope>
</reference>
<name>A0A9P0F0E7_BEMTA</name>